<evidence type="ECO:0000256" key="2">
    <source>
        <dbReference type="ARBA" id="ARBA00023295"/>
    </source>
</evidence>
<dbReference type="PANTHER" id="PTHR12304">
    <property type="entry name" value="INOSINE-URIDINE PREFERRING NUCLEOSIDE HYDROLASE"/>
    <property type="match status" value="1"/>
</dbReference>
<protein>
    <submittedName>
        <fullName evidence="4">Nucleoside hydrolase</fullName>
    </submittedName>
</protein>
<dbReference type="KEGG" id="rmb:K529_018010"/>
<keyword evidence="4" id="KW-0614">Plasmid</keyword>
<keyword evidence="1 4" id="KW-0378">Hydrolase</keyword>
<dbReference type="Pfam" id="PF01156">
    <property type="entry name" value="IU_nuc_hydro"/>
    <property type="match status" value="1"/>
</dbReference>
<dbReference type="PANTHER" id="PTHR12304:SF4">
    <property type="entry name" value="URIDINE NUCLEOSIDASE"/>
    <property type="match status" value="1"/>
</dbReference>
<dbReference type="InterPro" id="IPR023186">
    <property type="entry name" value="IUNH"/>
</dbReference>
<evidence type="ECO:0000259" key="3">
    <source>
        <dbReference type="Pfam" id="PF01156"/>
    </source>
</evidence>
<dbReference type="Gene3D" id="3.90.245.10">
    <property type="entry name" value="Ribonucleoside hydrolase-like"/>
    <property type="match status" value="1"/>
</dbReference>
<dbReference type="RefSeq" id="WP_005620478.1">
    <property type="nucleotide sequence ID" value="NZ_CP015231.1"/>
</dbReference>
<accession>A0A1B1A807</accession>
<evidence type="ECO:0000313" key="4">
    <source>
        <dbReference type="EMBL" id="ANP42658.1"/>
    </source>
</evidence>
<dbReference type="OrthoDB" id="9797882at2"/>
<organism evidence="4 5">
    <name type="scientific">Tritonibacter mobilis F1926</name>
    <dbReference type="NCBI Taxonomy" id="1265309"/>
    <lineage>
        <taxon>Bacteria</taxon>
        <taxon>Pseudomonadati</taxon>
        <taxon>Pseudomonadota</taxon>
        <taxon>Alphaproteobacteria</taxon>
        <taxon>Rhodobacterales</taxon>
        <taxon>Paracoccaceae</taxon>
        <taxon>Tritonibacter</taxon>
    </lineage>
</organism>
<evidence type="ECO:0000313" key="5">
    <source>
        <dbReference type="Proteomes" id="UP000013243"/>
    </source>
</evidence>
<gene>
    <name evidence="4" type="ORF">K529_018010</name>
</gene>
<proteinExistence type="predicted"/>
<sequence length="307" mass="32672">MTTKLIIDTDPGIDDAMAIFYAAAAPDIELLGLTTIFGNVTTKTATRNALRLLEAADLELPVAHGAEKPLVLPPFEPSAHVHGDEGFGDIPAADPKGQAVSEEAADFLIRMAREHKGELVVCPVGPLTNIALAVQRDPEFVKNCKRIVIMGGSLEAGGNITPHAEANIYHDPHAAEVVFAAAAGKVVMVGLDVTLKILCTPEDFDGIKERSPELGGMLKDMSVFYIKFYQEVANLNGCSLHDPAAVIACTHADLFKTRAVKLGVSVEEDTSGKTQLAEDGRGDTHVAMDVDAEAVKALFLKRLSLLP</sequence>
<geneLocation type="plasmid" evidence="4 5">
    <name>unnamed1</name>
</geneLocation>
<feature type="domain" description="Inosine/uridine-preferring nucleoside hydrolase" evidence="3">
    <location>
        <begin position="5"/>
        <end position="296"/>
    </location>
</feature>
<dbReference type="CDD" id="cd02650">
    <property type="entry name" value="nuc_hydro_CaPnhB"/>
    <property type="match status" value="1"/>
</dbReference>
<dbReference type="AlphaFoldDB" id="A0A1B1A807"/>
<dbReference type="GeneID" id="28251770"/>
<dbReference type="InterPro" id="IPR001910">
    <property type="entry name" value="Inosine/uridine_hydrolase_dom"/>
</dbReference>
<dbReference type="GO" id="GO:0008477">
    <property type="term" value="F:purine nucleosidase activity"/>
    <property type="evidence" value="ECO:0007669"/>
    <property type="project" value="TreeGrafter"/>
</dbReference>
<reference evidence="4 5" key="1">
    <citation type="journal article" date="2016" name="ISME J.">
        <title>Global occurrence and heterogeneity of the Roseobacter-clade species Ruegeria mobilis.</title>
        <authorList>
            <person name="Sonnenschein E."/>
            <person name="Gram L."/>
        </authorList>
    </citation>
    <scope>NUCLEOTIDE SEQUENCE [LARGE SCALE GENOMIC DNA]</scope>
    <source>
        <strain evidence="4 5">F1926</strain>
        <plasmid evidence="4 5">unnamed1</plasmid>
    </source>
</reference>
<dbReference type="GO" id="GO:0006152">
    <property type="term" value="P:purine nucleoside catabolic process"/>
    <property type="evidence" value="ECO:0007669"/>
    <property type="project" value="TreeGrafter"/>
</dbReference>
<evidence type="ECO:0000256" key="1">
    <source>
        <dbReference type="ARBA" id="ARBA00022801"/>
    </source>
</evidence>
<dbReference type="GO" id="GO:0005829">
    <property type="term" value="C:cytosol"/>
    <property type="evidence" value="ECO:0007669"/>
    <property type="project" value="TreeGrafter"/>
</dbReference>
<dbReference type="SUPFAM" id="SSF53590">
    <property type="entry name" value="Nucleoside hydrolase"/>
    <property type="match status" value="1"/>
</dbReference>
<dbReference type="EMBL" id="CP015231">
    <property type="protein sequence ID" value="ANP42658.1"/>
    <property type="molecule type" value="Genomic_DNA"/>
</dbReference>
<dbReference type="InterPro" id="IPR036452">
    <property type="entry name" value="Ribo_hydro-like"/>
</dbReference>
<dbReference type="Proteomes" id="UP000013243">
    <property type="component" value="Plasmid unnamed1"/>
</dbReference>
<name>A0A1B1A807_9RHOB</name>
<keyword evidence="2" id="KW-0326">Glycosidase</keyword>